<accession>A0A395IAD8</accession>
<name>A0A395IAD8_ASPHC</name>
<sequence>MNKPERPEDHLRRLRPVVLVRRADAAGFFAKRGMEVLDVVCTADLGVLRAKLKEVGEELVRALQPGGTPVHYDLLSGTPLALPRLRDKSPRVTVVLFRLCNWVHAAERREIERALGEAFRLVREGSRRRRSRLCFR</sequence>
<dbReference type="GeneID" id="37201006"/>
<protein>
    <submittedName>
        <fullName evidence="1">Uncharacterized protein</fullName>
    </submittedName>
</protein>
<dbReference type="STRING" id="1450537.A0A395IAD8"/>
<proteinExistence type="predicted"/>
<dbReference type="RefSeq" id="XP_025555327.1">
    <property type="nucleotide sequence ID" value="XM_025696717.1"/>
</dbReference>
<dbReference type="EMBL" id="KZ824270">
    <property type="protein sequence ID" value="RAL16173.1"/>
    <property type="molecule type" value="Genomic_DNA"/>
</dbReference>
<dbReference type="AlphaFoldDB" id="A0A395IAD8"/>
<dbReference type="Proteomes" id="UP000248961">
    <property type="component" value="Unassembled WGS sequence"/>
</dbReference>
<dbReference type="Gene3D" id="3.90.180.10">
    <property type="entry name" value="Medium-chain alcohol dehydrogenases, catalytic domain"/>
    <property type="match status" value="1"/>
</dbReference>
<evidence type="ECO:0000313" key="1">
    <source>
        <dbReference type="EMBL" id="RAL16173.1"/>
    </source>
</evidence>
<gene>
    <name evidence="1" type="ORF">BO97DRAFT_421398</name>
</gene>
<dbReference type="Gene3D" id="3.40.50.720">
    <property type="entry name" value="NAD(P)-binding Rossmann-like Domain"/>
    <property type="match status" value="1"/>
</dbReference>
<organism evidence="1 2">
    <name type="scientific">Aspergillus homomorphus (strain CBS 101889)</name>
    <dbReference type="NCBI Taxonomy" id="1450537"/>
    <lineage>
        <taxon>Eukaryota</taxon>
        <taxon>Fungi</taxon>
        <taxon>Dikarya</taxon>
        <taxon>Ascomycota</taxon>
        <taxon>Pezizomycotina</taxon>
        <taxon>Eurotiomycetes</taxon>
        <taxon>Eurotiomycetidae</taxon>
        <taxon>Eurotiales</taxon>
        <taxon>Aspergillaceae</taxon>
        <taxon>Aspergillus</taxon>
        <taxon>Aspergillus subgen. Circumdati</taxon>
    </lineage>
</organism>
<evidence type="ECO:0000313" key="2">
    <source>
        <dbReference type="Proteomes" id="UP000248961"/>
    </source>
</evidence>
<dbReference type="OrthoDB" id="48317at2759"/>
<keyword evidence="2" id="KW-1185">Reference proteome</keyword>
<dbReference type="VEuPathDB" id="FungiDB:BO97DRAFT_421398"/>
<reference evidence="1 2" key="1">
    <citation type="submission" date="2018-02" db="EMBL/GenBank/DDBJ databases">
        <title>The genomes of Aspergillus section Nigri reveals drivers in fungal speciation.</title>
        <authorList>
            <consortium name="DOE Joint Genome Institute"/>
            <person name="Vesth T.C."/>
            <person name="Nybo J."/>
            <person name="Theobald S."/>
            <person name="Brandl J."/>
            <person name="Frisvad J.C."/>
            <person name="Nielsen K.F."/>
            <person name="Lyhne E.K."/>
            <person name="Kogle M.E."/>
            <person name="Kuo A."/>
            <person name="Riley R."/>
            <person name="Clum A."/>
            <person name="Nolan M."/>
            <person name="Lipzen A."/>
            <person name="Salamov A."/>
            <person name="Henrissat B."/>
            <person name="Wiebenga A."/>
            <person name="De vries R.P."/>
            <person name="Grigoriev I.V."/>
            <person name="Mortensen U.H."/>
            <person name="Andersen M.R."/>
            <person name="Baker S.E."/>
        </authorList>
    </citation>
    <scope>NUCLEOTIDE SEQUENCE [LARGE SCALE GENOMIC DNA]</scope>
    <source>
        <strain evidence="1 2">CBS 101889</strain>
    </source>
</reference>